<proteinExistence type="predicted"/>
<dbReference type="SUPFAM" id="SSF51445">
    <property type="entry name" value="(Trans)glycosidases"/>
    <property type="match status" value="1"/>
</dbReference>
<accession>A0A816HRZ9</accession>
<dbReference type="InterPro" id="IPR017853">
    <property type="entry name" value="GH"/>
</dbReference>
<reference evidence="2" key="1">
    <citation type="submission" date="2021-02" db="EMBL/GenBank/DDBJ databases">
        <authorList>
            <person name="Nowell W R."/>
        </authorList>
    </citation>
    <scope>NUCLEOTIDE SEQUENCE</scope>
</reference>
<dbReference type="GO" id="GO:0005975">
    <property type="term" value="P:carbohydrate metabolic process"/>
    <property type="evidence" value="ECO:0007669"/>
    <property type="project" value="InterPro"/>
</dbReference>
<evidence type="ECO:0000313" key="2">
    <source>
        <dbReference type="EMBL" id="CAF1690779.1"/>
    </source>
</evidence>
<dbReference type="EMBL" id="CAJNOR010020738">
    <property type="protein sequence ID" value="CAF1690779.1"/>
    <property type="molecule type" value="Genomic_DNA"/>
</dbReference>
<evidence type="ECO:0000259" key="1">
    <source>
        <dbReference type="Pfam" id="PF00128"/>
    </source>
</evidence>
<keyword evidence="3" id="KW-1185">Reference proteome</keyword>
<gene>
    <name evidence="2" type="ORF">XAT740_LOCUS63891</name>
</gene>
<protein>
    <recommendedName>
        <fullName evidence="1">Glycosyl hydrolase family 13 catalytic domain-containing protein</fullName>
    </recommendedName>
</protein>
<feature type="non-terminal residue" evidence="2">
    <location>
        <position position="1"/>
    </location>
</feature>
<dbReference type="Proteomes" id="UP000663828">
    <property type="component" value="Unassembled WGS sequence"/>
</dbReference>
<name>A0A816HRZ9_ADIRI</name>
<evidence type="ECO:0000313" key="3">
    <source>
        <dbReference type="Proteomes" id="UP000663828"/>
    </source>
</evidence>
<dbReference type="Pfam" id="PF00128">
    <property type="entry name" value="Alpha-amylase"/>
    <property type="match status" value="1"/>
</dbReference>
<sequence length="102" mass="11678">MGKSYVLSVDGLRMNVINFISKAPRYPEGKIYGNAEYSNGSPYFVNGPHVHDYLQEMNEQVLRHYNIVTMGECPGANIIDAHLFSCTQRKELDMIFTFEHMS</sequence>
<dbReference type="AlphaFoldDB" id="A0A816HRZ9"/>
<comment type="caution">
    <text evidence="2">The sequence shown here is derived from an EMBL/GenBank/DDBJ whole genome shotgun (WGS) entry which is preliminary data.</text>
</comment>
<feature type="domain" description="Glycosyl hydrolase family 13 catalytic" evidence="1">
    <location>
        <begin position="8"/>
        <end position="101"/>
    </location>
</feature>
<organism evidence="2 3">
    <name type="scientific">Adineta ricciae</name>
    <name type="common">Rotifer</name>
    <dbReference type="NCBI Taxonomy" id="249248"/>
    <lineage>
        <taxon>Eukaryota</taxon>
        <taxon>Metazoa</taxon>
        <taxon>Spiralia</taxon>
        <taxon>Gnathifera</taxon>
        <taxon>Rotifera</taxon>
        <taxon>Eurotatoria</taxon>
        <taxon>Bdelloidea</taxon>
        <taxon>Adinetida</taxon>
        <taxon>Adinetidae</taxon>
        <taxon>Adineta</taxon>
    </lineage>
</organism>
<dbReference type="InterPro" id="IPR006047">
    <property type="entry name" value="GH13_cat_dom"/>
</dbReference>
<dbReference type="Gene3D" id="3.20.20.80">
    <property type="entry name" value="Glycosidases"/>
    <property type="match status" value="1"/>
</dbReference>